<comment type="caution">
    <text evidence="3">The sequence shown here is derived from an EMBL/GenBank/DDBJ whole genome shotgun (WGS) entry which is preliminary data.</text>
</comment>
<dbReference type="EMBL" id="BSYR01000003">
    <property type="protein sequence ID" value="GMI65449.1"/>
    <property type="molecule type" value="Genomic_DNA"/>
</dbReference>
<accession>A0A9W7LIK1</accession>
<dbReference type="PANTHER" id="PTHR46241:SF1">
    <property type="entry name" value="OUTER DYNEIN ARM-DOCKING COMPLEX SUBUNIT 2"/>
    <property type="match status" value="1"/>
</dbReference>
<gene>
    <name evidence="3" type="ORF">HRI_000214200</name>
</gene>
<dbReference type="SUPFAM" id="SSF48371">
    <property type="entry name" value="ARM repeat"/>
    <property type="match status" value="1"/>
</dbReference>
<dbReference type="SMART" id="SM00185">
    <property type="entry name" value="ARM"/>
    <property type="match status" value="5"/>
</dbReference>
<keyword evidence="4" id="KW-1185">Reference proteome</keyword>
<keyword evidence="1" id="KW-0677">Repeat</keyword>
<dbReference type="PANTHER" id="PTHR46241">
    <property type="entry name" value="ARMADILLO REPEAT-CONTAINING PROTEIN 4 ARMC4"/>
    <property type="match status" value="1"/>
</dbReference>
<protein>
    <submittedName>
        <fullName evidence="3">Uncharacterized protein</fullName>
    </submittedName>
</protein>
<evidence type="ECO:0000256" key="2">
    <source>
        <dbReference type="PROSITE-ProRule" id="PRU00259"/>
    </source>
</evidence>
<dbReference type="Proteomes" id="UP001165190">
    <property type="component" value="Unassembled WGS sequence"/>
</dbReference>
<dbReference type="PROSITE" id="PS50176">
    <property type="entry name" value="ARM_REPEAT"/>
    <property type="match status" value="1"/>
</dbReference>
<proteinExistence type="predicted"/>
<dbReference type="Gene3D" id="1.25.10.10">
    <property type="entry name" value="Leucine-rich Repeat Variant"/>
    <property type="match status" value="2"/>
</dbReference>
<evidence type="ECO:0000313" key="3">
    <source>
        <dbReference type="EMBL" id="GMI65449.1"/>
    </source>
</evidence>
<name>A0A9W7LIK1_HIBTR</name>
<dbReference type="Pfam" id="PF13646">
    <property type="entry name" value="HEAT_2"/>
    <property type="match status" value="1"/>
</dbReference>
<sequence length="451" mass="48875">MNPNWEESLNHFERVIDSGTESMRIKAVIKLAKLSNQAPEYILSQTIPILSNLIADGSSNNLSPRLRGPVIHCLKCIARQGGGRLAAEIGQSGALLSILRLLPQSDAGFQRLCLKCIWCLVNLCNQNCVVVATNGGLEIVVNMLNSSVDGVIRRYLLEILSALSLLRVVRRGLISLGGVRFLVEAASCGHMLSRERACQAIGLLGVTRSARRMLVDLGVIDVLVEMFRVGDGAAKLVVGNSLGVVSGNINNIDLIAQAGAIPLYAELIQGPEPLGHEIAEDVFCVLAVAEANAVSIAENLVRILREGNAESKAAAANVFWNLSGYKHSVSVVRNSGAIPLLVELLESQNNEVREAVSGAIAQLSYNREDREALNESRAVPRLLELLHDDSEELKDNAAEALINFFEDPLQHEIISQVADHPSFRSMQNRLGRIRTASNDQTVGSMRSMTID</sequence>
<reference evidence="3" key="1">
    <citation type="submission" date="2023-05" db="EMBL/GenBank/DDBJ databases">
        <title>Genome and transcriptome analyses reveal genes involved in the formation of fine ridges on petal epidermal cells in Hibiscus trionum.</title>
        <authorList>
            <person name="Koshimizu S."/>
            <person name="Masuda S."/>
            <person name="Ishii T."/>
            <person name="Shirasu K."/>
            <person name="Hoshino A."/>
            <person name="Arita M."/>
        </authorList>
    </citation>
    <scope>NUCLEOTIDE SEQUENCE</scope>
    <source>
        <strain evidence="3">Hamamatsu line</strain>
    </source>
</reference>
<dbReference type="AlphaFoldDB" id="A0A9W7LIK1"/>
<dbReference type="InterPro" id="IPR000225">
    <property type="entry name" value="Armadillo"/>
</dbReference>
<evidence type="ECO:0000256" key="1">
    <source>
        <dbReference type="ARBA" id="ARBA00022737"/>
    </source>
</evidence>
<dbReference type="InterPro" id="IPR016024">
    <property type="entry name" value="ARM-type_fold"/>
</dbReference>
<dbReference type="OrthoDB" id="409644at2759"/>
<feature type="repeat" description="ARM" evidence="2">
    <location>
        <begin position="336"/>
        <end position="378"/>
    </location>
</feature>
<evidence type="ECO:0000313" key="4">
    <source>
        <dbReference type="Proteomes" id="UP001165190"/>
    </source>
</evidence>
<organism evidence="3 4">
    <name type="scientific">Hibiscus trionum</name>
    <name type="common">Flower of an hour</name>
    <dbReference type="NCBI Taxonomy" id="183268"/>
    <lineage>
        <taxon>Eukaryota</taxon>
        <taxon>Viridiplantae</taxon>
        <taxon>Streptophyta</taxon>
        <taxon>Embryophyta</taxon>
        <taxon>Tracheophyta</taxon>
        <taxon>Spermatophyta</taxon>
        <taxon>Magnoliopsida</taxon>
        <taxon>eudicotyledons</taxon>
        <taxon>Gunneridae</taxon>
        <taxon>Pentapetalae</taxon>
        <taxon>rosids</taxon>
        <taxon>malvids</taxon>
        <taxon>Malvales</taxon>
        <taxon>Malvaceae</taxon>
        <taxon>Malvoideae</taxon>
        <taxon>Hibiscus</taxon>
    </lineage>
</organism>
<dbReference type="InterPro" id="IPR011989">
    <property type="entry name" value="ARM-like"/>
</dbReference>